<keyword evidence="1" id="KW-0436">Ligase</keyword>
<evidence type="ECO:0000313" key="2">
    <source>
        <dbReference type="Proteomes" id="UP001076464"/>
    </source>
</evidence>
<dbReference type="Proteomes" id="UP001076464">
    <property type="component" value="Unassembled WGS sequence"/>
</dbReference>
<accession>A0ACC6C547</accession>
<keyword evidence="2" id="KW-1185">Reference proteome</keyword>
<gene>
    <name evidence="1" type="ORF">NYO99_00915</name>
</gene>
<evidence type="ECO:0000313" key="1">
    <source>
        <dbReference type="EMBL" id="MCY4743527.1"/>
    </source>
</evidence>
<name>A0ACC6C547_9BURK</name>
<dbReference type="EMBL" id="JAPPUY010000001">
    <property type="protein sequence ID" value="MCY4743527.1"/>
    <property type="molecule type" value="Genomic_DNA"/>
</dbReference>
<organism evidence="1 2">
    <name type="scientific">Roseateles hydrophilus</name>
    <dbReference type="NCBI Taxonomy" id="2975054"/>
    <lineage>
        <taxon>Bacteria</taxon>
        <taxon>Pseudomonadati</taxon>
        <taxon>Pseudomonadota</taxon>
        <taxon>Betaproteobacteria</taxon>
        <taxon>Burkholderiales</taxon>
        <taxon>Sphaerotilaceae</taxon>
        <taxon>Roseateles</taxon>
    </lineage>
</organism>
<reference evidence="1" key="1">
    <citation type="submission" date="2022-08" db="EMBL/GenBank/DDBJ databases">
        <title>Genome sequencing of Pelomonas sp. UHG3.</title>
        <authorList>
            <person name="So Y."/>
        </authorList>
    </citation>
    <scope>NUCLEOTIDE SEQUENCE</scope>
    <source>
        <strain evidence="1">UHG3</strain>
    </source>
</reference>
<proteinExistence type="predicted"/>
<sequence>MITIILIGVVYLALMMGAVALIFGGLQIHRIGREKSQRVWVALLVLVYLVPALSILVSGRNLRAAVLLEDLAVSAGVVSGLVAKAGYYGLLVLCVVLILSRILDGKRWAAVPRHAQWLMVTMFAYVAGATLLSGTFGTRPTFTPSYVGAPILFSAALLLALDPTVDALKCLRNVLLVLVAASLATAVVLPTLVLETYAVGLIPGFPLRFWGLTPHANTMGPLAAFALLLFISIPLSARWKQAAALAICFAALILAQSKTTWVAAFVALVVYFSARNLETPQDGLLRWAKVALASAAFCLAAIVVAGGGLEMLASNAQGRAFGGGEFSGRSNIWDVAIGEWKRNPLFGYGPSIWSPEYRARIGMNFAFHAHNQFYQTLSEAGVVGVALLATYLLTILLTVCRSTPLRPLALAALCFVLIRSFSEPTFRVTSALTGDAMVHFALLCVVAAVARYKPARE</sequence>
<comment type="caution">
    <text evidence="1">The sequence shown here is derived from an EMBL/GenBank/DDBJ whole genome shotgun (WGS) entry which is preliminary data.</text>
</comment>
<protein>
    <submittedName>
        <fullName evidence="1">O-antigen ligase family protein</fullName>
    </submittedName>
</protein>